<organism evidence="1 2">
    <name type="scientific">Desulfuromonas versatilis</name>
    <dbReference type="NCBI Taxonomy" id="2802975"/>
    <lineage>
        <taxon>Bacteria</taxon>
        <taxon>Pseudomonadati</taxon>
        <taxon>Thermodesulfobacteriota</taxon>
        <taxon>Desulfuromonadia</taxon>
        <taxon>Desulfuromonadales</taxon>
        <taxon>Desulfuromonadaceae</taxon>
        <taxon>Desulfuromonas</taxon>
    </lineage>
</organism>
<keyword evidence="2" id="KW-1185">Reference proteome</keyword>
<dbReference type="Gene3D" id="3.40.50.150">
    <property type="entry name" value="Vaccinia Virus protein VP39"/>
    <property type="match status" value="1"/>
</dbReference>
<protein>
    <recommendedName>
        <fullName evidence="3">Methyltransferase type 11</fullName>
    </recommendedName>
</protein>
<dbReference type="Pfam" id="PF13489">
    <property type="entry name" value="Methyltransf_23"/>
    <property type="match status" value="1"/>
</dbReference>
<dbReference type="Proteomes" id="UP001319827">
    <property type="component" value="Chromosome"/>
</dbReference>
<dbReference type="RefSeq" id="WP_221250074.1">
    <property type="nucleotide sequence ID" value="NZ_AP024355.1"/>
</dbReference>
<dbReference type="SUPFAM" id="SSF53335">
    <property type="entry name" value="S-adenosyl-L-methionine-dependent methyltransferases"/>
    <property type="match status" value="1"/>
</dbReference>
<evidence type="ECO:0000313" key="1">
    <source>
        <dbReference type="EMBL" id="BCR06692.1"/>
    </source>
</evidence>
<dbReference type="CDD" id="cd02440">
    <property type="entry name" value="AdoMet_MTases"/>
    <property type="match status" value="1"/>
</dbReference>
<dbReference type="InterPro" id="IPR029063">
    <property type="entry name" value="SAM-dependent_MTases_sf"/>
</dbReference>
<evidence type="ECO:0008006" key="3">
    <source>
        <dbReference type="Google" id="ProtNLM"/>
    </source>
</evidence>
<dbReference type="EMBL" id="AP024355">
    <property type="protein sequence ID" value="BCR06692.1"/>
    <property type="molecule type" value="Genomic_DNA"/>
</dbReference>
<dbReference type="PANTHER" id="PTHR43464">
    <property type="entry name" value="METHYLTRANSFERASE"/>
    <property type="match status" value="1"/>
</dbReference>
<proteinExistence type="predicted"/>
<evidence type="ECO:0000313" key="2">
    <source>
        <dbReference type="Proteomes" id="UP001319827"/>
    </source>
</evidence>
<reference evidence="1 2" key="2">
    <citation type="journal article" date="2021" name="Int. J. Syst. Evol. Microbiol.">
        <title>Isolation and Polyphasic Characterization of Desulfuromonas versatilis sp. Nov., an Electrogenic Bacteria Capable of Versatile Metabolism Isolated from a Graphene Oxide-Reducing Enrichment Culture.</title>
        <authorList>
            <person name="Xie L."/>
            <person name="Yoshida N."/>
            <person name="Ishii S."/>
            <person name="Meng L."/>
        </authorList>
    </citation>
    <scope>NUCLEOTIDE SEQUENCE [LARGE SCALE GENOMIC DNA]</scope>
    <source>
        <strain evidence="1 2">NIT-T3</strain>
    </source>
</reference>
<sequence length="282" mass="32050">MATNTTNQIDDYFSQPEVWENNYKNNEIEAQRIRDTISAIPVDTKSILDAGCGNGLFLNSLSEIDKNRFKRLVGIDSSSAALEQVKVEKLQSGLSHMPFNGREFDLVTCLEVLEHLSTNDYKMALSEIDRISNKYIIITVPNRESLIQGLAICPKCHCCFNPWHHVRTFDKDNLSKLFENFEMRECMGIGPKVKKIKLHPIIKGIFLFGFRPAPPNYTVCPQCLYKKTPQGQAQTPSQKQNSINPQGWAKKTINFIAPKEEKPKWLLAIYSRRPCDEGLPSG</sequence>
<gene>
    <name evidence="1" type="ORF">DESUT3_37610</name>
</gene>
<reference evidence="1 2" key="1">
    <citation type="journal article" date="2016" name="C (Basel)">
        <title>Selective Growth of and Electricity Production by Marine Exoelectrogenic Bacteria in Self-Aggregated Hydrogel of Microbially Reduced Graphene Oxide.</title>
        <authorList>
            <person name="Yoshida N."/>
            <person name="Goto Y."/>
            <person name="Miyata Y."/>
        </authorList>
    </citation>
    <scope>NUCLEOTIDE SEQUENCE [LARGE SCALE GENOMIC DNA]</scope>
    <source>
        <strain evidence="1 2">NIT-T3</strain>
    </source>
</reference>
<accession>A0ABN6E362</accession>
<name>A0ABN6E362_9BACT</name>